<dbReference type="InterPro" id="IPR011009">
    <property type="entry name" value="Kinase-like_dom_sf"/>
</dbReference>
<comment type="caution">
    <text evidence="1">The sequence shown here is derived from an EMBL/GenBank/DDBJ whole genome shotgun (WGS) entry which is preliminary data.</text>
</comment>
<gene>
    <name evidence="1" type="ORF">S01H1_60395</name>
</gene>
<dbReference type="AlphaFoldDB" id="X0W6N3"/>
<reference evidence="1" key="1">
    <citation type="journal article" date="2014" name="Front. Microbiol.">
        <title>High frequency of phylogenetically diverse reductive dehalogenase-homologous genes in deep subseafloor sedimentary metagenomes.</title>
        <authorList>
            <person name="Kawai M."/>
            <person name="Futagami T."/>
            <person name="Toyoda A."/>
            <person name="Takaki Y."/>
            <person name="Nishi S."/>
            <person name="Hori S."/>
            <person name="Arai W."/>
            <person name="Tsubouchi T."/>
            <person name="Morono Y."/>
            <person name="Uchiyama I."/>
            <person name="Ito T."/>
            <person name="Fujiyama A."/>
            <person name="Inagaki F."/>
            <person name="Takami H."/>
        </authorList>
    </citation>
    <scope>NUCLEOTIDE SEQUENCE</scope>
    <source>
        <strain evidence="1">Expedition CK06-06</strain>
    </source>
</reference>
<name>X0W6N3_9ZZZZ</name>
<sequence length="93" mass="10138">MTVSNIEPFLELVRGWPGGLGNAEKLPGDASDREFYRLRIGGSGSAILMVLAEPQEGRELPFVNIRNHLAAIGVSVPELYAYDERKGLLLLGD</sequence>
<protein>
    <recommendedName>
        <fullName evidence="2">Aminoglycoside phosphotransferase domain-containing protein</fullName>
    </recommendedName>
</protein>
<dbReference type="SUPFAM" id="SSF56112">
    <property type="entry name" value="Protein kinase-like (PK-like)"/>
    <property type="match status" value="1"/>
</dbReference>
<proteinExistence type="predicted"/>
<dbReference type="Gene3D" id="3.30.200.20">
    <property type="entry name" value="Phosphorylase Kinase, domain 1"/>
    <property type="match status" value="1"/>
</dbReference>
<evidence type="ECO:0008006" key="2">
    <source>
        <dbReference type="Google" id="ProtNLM"/>
    </source>
</evidence>
<feature type="non-terminal residue" evidence="1">
    <location>
        <position position="93"/>
    </location>
</feature>
<accession>X0W6N3</accession>
<organism evidence="1">
    <name type="scientific">marine sediment metagenome</name>
    <dbReference type="NCBI Taxonomy" id="412755"/>
    <lineage>
        <taxon>unclassified sequences</taxon>
        <taxon>metagenomes</taxon>
        <taxon>ecological metagenomes</taxon>
    </lineage>
</organism>
<dbReference type="EMBL" id="BARS01039556">
    <property type="protein sequence ID" value="GAG20283.1"/>
    <property type="molecule type" value="Genomic_DNA"/>
</dbReference>
<evidence type="ECO:0000313" key="1">
    <source>
        <dbReference type="EMBL" id="GAG20283.1"/>
    </source>
</evidence>